<feature type="chain" id="PRO_5010571304" description="Metalloprotease" evidence="1">
    <location>
        <begin position="26"/>
        <end position="198"/>
    </location>
</feature>
<evidence type="ECO:0000313" key="3">
    <source>
        <dbReference type="Proteomes" id="UP000186868"/>
    </source>
</evidence>
<dbReference type="AlphaFoldDB" id="A0A1U7HR63"/>
<evidence type="ECO:0000313" key="2">
    <source>
        <dbReference type="EMBL" id="OKH26057.1"/>
    </source>
</evidence>
<dbReference type="OrthoDB" id="9774900at2"/>
<sequence>MKRLKKLIVAAATAAVALSPIGAKAQSVEGAIEGVINYMTSLYEVNFNYVLEHQPTYSDCGVVTLAAFCPADNTVYINVEAVKGASDNPVFSLFVAAHETAHAVQWNLGIGGMDSGAVTIGTELQADCLAGDALSWMFSKLASVSGEEYEQMGYLVGLAAAQVGDYDYHDSAHHGTPEQRVSFALRGFAGENFQACLR</sequence>
<dbReference type="RefSeq" id="WP_073598166.1">
    <property type="nucleotide sequence ID" value="NZ_MRCB01000002.1"/>
</dbReference>
<name>A0A1U7HR63_9CYAN</name>
<evidence type="ECO:0008006" key="4">
    <source>
        <dbReference type="Google" id="ProtNLM"/>
    </source>
</evidence>
<dbReference type="EMBL" id="MRCB01000002">
    <property type="protein sequence ID" value="OKH26057.1"/>
    <property type="molecule type" value="Genomic_DNA"/>
</dbReference>
<organism evidence="2 3">
    <name type="scientific">Hydrococcus rivularis NIES-593</name>
    <dbReference type="NCBI Taxonomy" id="1921803"/>
    <lineage>
        <taxon>Bacteria</taxon>
        <taxon>Bacillati</taxon>
        <taxon>Cyanobacteriota</taxon>
        <taxon>Cyanophyceae</taxon>
        <taxon>Pleurocapsales</taxon>
        <taxon>Hydrococcaceae</taxon>
        <taxon>Hydrococcus</taxon>
    </lineage>
</organism>
<dbReference type="InterPro" id="IPR007343">
    <property type="entry name" value="Uncharacterised_pept_Zn_put"/>
</dbReference>
<dbReference type="Pfam" id="PF04228">
    <property type="entry name" value="Zn_peptidase"/>
    <property type="match status" value="1"/>
</dbReference>
<dbReference type="Proteomes" id="UP000186868">
    <property type="component" value="Unassembled WGS sequence"/>
</dbReference>
<comment type="caution">
    <text evidence="2">The sequence shown here is derived from an EMBL/GenBank/DDBJ whole genome shotgun (WGS) entry which is preliminary data.</text>
</comment>
<feature type="signal peptide" evidence="1">
    <location>
        <begin position="1"/>
        <end position="25"/>
    </location>
</feature>
<accession>A0A1U7HR63</accession>
<proteinExistence type="predicted"/>
<reference evidence="2 3" key="1">
    <citation type="submission" date="2016-11" db="EMBL/GenBank/DDBJ databases">
        <title>Draft Genome Sequences of Nine Cyanobacterial Strains from Diverse Habitats.</title>
        <authorList>
            <person name="Zhu T."/>
            <person name="Hou S."/>
            <person name="Lu X."/>
            <person name="Hess W.R."/>
        </authorList>
    </citation>
    <scope>NUCLEOTIDE SEQUENCE [LARGE SCALE GENOMIC DNA]</scope>
    <source>
        <strain evidence="2 3">NIES-593</strain>
    </source>
</reference>
<evidence type="ECO:0000256" key="1">
    <source>
        <dbReference type="SAM" id="SignalP"/>
    </source>
</evidence>
<gene>
    <name evidence="2" type="ORF">NIES593_02985</name>
</gene>
<keyword evidence="3" id="KW-1185">Reference proteome</keyword>
<protein>
    <recommendedName>
        <fullName evidence="4">Metalloprotease</fullName>
    </recommendedName>
</protein>
<keyword evidence="1" id="KW-0732">Signal</keyword>